<proteinExistence type="predicted"/>
<dbReference type="Pfam" id="PF14111">
    <property type="entry name" value="DUF4283"/>
    <property type="match status" value="1"/>
</dbReference>
<gene>
    <name evidence="2" type="ORF">KFK09_010283</name>
</gene>
<evidence type="ECO:0000313" key="2">
    <source>
        <dbReference type="EMBL" id="KAI0514248.1"/>
    </source>
</evidence>
<feature type="domain" description="DUF4283" evidence="1">
    <location>
        <begin position="60"/>
        <end position="134"/>
    </location>
</feature>
<sequence>MAPVKLVDPGFLGGISHSKSFLEALAGSTSSFPDLRPSTFRGLPSLWVSDEEIRELAAPFRFSLVGFFPSKRPPLDAIRKFFFNLKLNGEVSVTVLDSTHILIKLSNDLDYCRVFCHRSYFVFNCFMKLTKWSPCLDIRVESPIIPIWISFPHLRPHFFSPRILFGLGELFGKPLKIDGATSAGSRPSNARVLVELDVTKTYPKQVWLGSDSLGYVQEVVLDEFPQFCDVCKCLGHFTGKCRHDAVFGFPTVSDVPVENSPPLCAVNSDNGGVHAVPENLGKVIEISDVVLEDFTSVGPLGCSPAAGISPVVLVGGPSEIVLPPVVVIDSNSPAVCDVRGNLSDAAADSILSPNATPFIPSGLVDGFGISDVIVDSPVVVLVPEVVSVPVDVATSIGVGLWGSDGSPVLGVVESNGCVQVSNNSEGDVDVNASTALVSVVLEAESPSSGSGEECNPIVNSLIEVPVNEVDTQAMAKCLGDSSGLEIRNQVNWLNNSSDDESESDFDEPEHDFSVVRATVIGATRGKFWGRGRRRR</sequence>
<organism evidence="2 3">
    <name type="scientific">Dendrobium nobile</name>
    <name type="common">Orchid</name>
    <dbReference type="NCBI Taxonomy" id="94219"/>
    <lineage>
        <taxon>Eukaryota</taxon>
        <taxon>Viridiplantae</taxon>
        <taxon>Streptophyta</taxon>
        <taxon>Embryophyta</taxon>
        <taxon>Tracheophyta</taxon>
        <taxon>Spermatophyta</taxon>
        <taxon>Magnoliopsida</taxon>
        <taxon>Liliopsida</taxon>
        <taxon>Asparagales</taxon>
        <taxon>Orchidaceae</taxon>
        <taxon>Epidendroideae</taxon>
        <taxon>Malaxideae</taxon>
        <taxon>Dendrobiinae</taxon>
        <taxon>Dendrobium</taxon>
    </lineage>
</organism>
<evidence type="ECO:0000259" key="1">
    <source>
        <dbReference type="Pfam" id="PF14111"/>
    </source>
</evidence>
<protein>
    <recommendedName>
        <fullName evidence="1">DUF4283 domain-containing protein</fullName>
    </recommendedName>
</protein>
<dbReference type="OrthoDB" id="786567at2759"/>
<dbReference type="EMBL" id="JAGYWB010000008">
    <property type="protein sequence ID" value="KAI0514248.1"/>
    <property type="molecule type" value="Genomic_DNA"/>
</dbReference>
<reference evidence="2" key="1">
    <citation type="journal article" date="2022" name="Front. Genet.">
        <title>Chromosome-Scale Assembly of the Dendrobium nobile Genome Provides Insights Into the Molecular Mechanism of the Biosynthesis of the Medicinal Active Ingredient of Dendrobium.</title>
        <authorList>
            <person name="Xu Q."/>
            <person name="Niu S.-C."/>
            <person name="Li K.-L."/>
            <person name="Zheng P.-J."/>
            <person name="Zhang X.-J."/>
            <person name="Jia Y."/>
            <person name="Liu Y."/>
            <person name="Niu Y.-X."/>
            <person name="Yu L.-H."/>
            <person name="Chen D.-F."/>
            <person name="Zhang G.-Q."/>
        </authorList>
    </citation>
    <scope>NUCLEOTIDE SEQUENCE</scope>
    <source>
        <tissue evidence="2">Leaf</tissue>
    </source>
</reference>
<dbReference type="InterPro" id="IPR040256">
    <property type="entry name" value="At4g02000-like"/>
</dbReference>
<dbReference type="AlphaFoldDB" id="A0A8T3BM41"/>
<accession>A0A8T3BM41</accession>
<dbReference type="Proteomes" id="UP000829196">
    <property type="component" value="Unassembled WGS sequence"/>
</dbReference>
<name>A0A8T3BM41_DENNO</name>
<evidence type="ECO:0000313" key="3">
    <source>
        <dbReference type="Proteomes" id="UP000829196"/>
    </source>
</evidence>
<keyword evidence="3" id="KW-1185">Reference proteome</keyword>
<comment type="caution">
    <text evidence="2">The sequence shown here is derived from an EMBL/GenBank/DDBJ whole genome shotgun (WGS) entry which is preliminary data.</text>
</comment>
<dbReference type="InterPro" id="IPR025558">
    <property type="entry name" value="DUF4283"/>
</dbReference>
<dbReference type="PANTHER" id="PTHR31286">
    <property type="entry name" value="GLYCINE-RICH CELL WALL STRUCTURAL PROTEIN 1.8-LIKE"/>
    <property type="match status" value="1"/>
</dbReference>
<dbReference type="PANTHER" id="PTHR31286:SF179">
    <property type="entry name" value="RNASE H TYPE-1 DOMAIN-CONTAINING PROTEIN"/>
    <property type="match status" value="1"/>
</dbReference>